<dbReference type="Proteomes" id="UP001152523">
    <property type="component" value="Unassembled WGS sequence"/>
</dbReference>
<evidence type="ECO:0000256" key="3">
    <source>
        <dbReference type="SAM" id="Coils"/>
    </source>
</evidence>
<dbReference type="InterPro" id="IPR000504">
    <property type="entry name" value="RRM_dom"/>
</dbReference>
<dbReference type="SMART" id="SM00360">
    <property type="entry name" value="RRM"/>
    <property type="match status" value="1"/>
</dbReference>
<sequence length="195" mass="22227">MDGEAEEELKSQGAESNATISKATELDNLKMRLRAMEKEAEVLRGMQAEVENQMGDDAPENPNADSTVTTEEVDARSIYVGNVDYECTVEELQLHFQECGTVNRVTILCDKFGQPKGFAYVEFLEEEAVTLALQLNESDLHERKVKVMPKRKNIPGMRQRRPRRFSPYVIHGHPIVPSYIYSPYGYGNPTFRRPR</sequence>
<proteinExistence type="predicted"/>
<dbReference type="SUPFAM" id="SSF54928">
    <property type="entry name" value="RNA-binding domain, RBD"/>
    <property type="match status" value="1"/>
</dbReference>
<reference evidence="6" key="1">
    <citation type="submission" date="2022-07" db="EMBL/GenBank/DDBJ databases">
        <authorList>
            <person name="Macas J."/>
            <person name="Novak P."/>
            <person name="Neumann P."/>
        </authorList>
    </citation>
    <scope>NUCLEOTIDE SEQUENCE</scope>
</reference>
<evidence type="ECO:0000256" key="1">
    <source>
        <dbReference type="ARBA" id="ARBA00022884"/>
    </source>
</evidence>
<evidence type="ECO:0000256" key="4">
    <source>
        <dbReference type="SAM" id="MobiDB-lite"/>
    </source>
</evidence>
<dbReference type="InterPro" id="IPR012677">
    <property type="entry name" value="Nucleotide-bd_a/b_plait_sf"/>
</dbReference>
<protein>
    <recommendedName>
        <fullName evidence="5">RRM domain-containing protein</fullName>
    </recommendedName>
</protein>
<gene>
    <name evidence="6" type="ORF">CEPIT_LOCUS24577</name>
</gene>
<evidence type="ECO:0000256" key="2">
    <source>
        <dbReference type="PROSITE-ProRule" id="PRU00176"/>
    </source>
</evidence>
<feature type="compositionally biased region" description="Polar residues" evidence="4">
    <location>
        <begin position="13"/>
        <end position="22"/>
    </location>
</feature>
<dbReference type="AlphaFoldDB" id="A0AAV0EEY8"/>
<dbReference type="CDD" id="cd12306">
    <property type="entry name" value="RRM_II_PABPs"/>
    <property type="match status" value="1"/>
</dbReference>
<comment type="caution">
    <text evidence="6">The sequence shown here is derived from an EMBL/GenBank/DDBJ whole genome shotgun (WGS) entry which is preliminary data.</text>
</comment>
<accession>A0AAV0EEY8</accession>
<dbReference type="InterPro" id="IPR035979">
    <property type="entry name" value="RBD_domain_sf"/>
</dbReference>
<keyword evidence="7" id="KW-1185">Reference proteome</keyword>
<dbReference type="GO" id="GO:0008143">
    <property type="term" value="F:poly(A) binding"/>
    <property type="evidence" value="ECO:0007669"/>
    <property type="project" value="TreeGrafter"/>
</dbReference>
<name>A0AAV0EEY8_9ASTE</name>
<feature type="region of interest" description="Disordered" evidence="4">
    <location>
        <begin position="1"/>
        <end position="23"/>
    </location>
</feature>
<dbReference type="PROSITE" id="PS50102">
    <property type="entry name" value="RRM"/>
    <property type="match status" value="1"/>
</dbReference>
<dbReference type="Gene3D" id="3.30.70.330">
    <property type="match status" value="1"/>
</dbReference>
<evidence type="ECO:0000259" key="5">
    <source>
        <dbReference type="PROSITE" id="PS50102"/>
    </source>
</evidence>
<keyword evidence="1 2" id="KW-0694">RNA-binding</keyword>
<feature type="domain" description="RRM" evidence="5">
    <location>
        <begin position="76"/>
        <end position="152"/>
    </location>
</feature>
<dbReference type="PANTHER" id="PTHR23236">
    <property type="entry name" value="EUKARYOTIC TRANSLATION INITIATION FACTOR 4B/4H"/>
    <property type="match status" value="1"/>
</dbReference>
<feature type="coiled-coil region" evidence="3">
    <location>
        <begin position="26"/>
        <end position="53"/>
    </location>
</feature>
<dbReference type="Pfam" id="PF00076">
    <property type="entry name" value="RRM_1"/>
    <property type="match status" value="1"/>
</dbReference>
<keyword evidence="3" id="KW-0175">Coiled coil</keyword>
<dbReference type="EMBL" id="CAMAPF010000926">
    <property type="protein sequence ID" value="CAH9122589.1"/>
    <property type="molecule type" value="Genomic_DNA"/>
</dbReference>
<dbReference type="PANTHER" id="PTHR23236:SF22">
    <property type="entry name" value="OS02G0757900 PROTEIN"/>
    <property type="match status" value="1"/>
</dbReference>
<organism evidence="6 7">
    <name type="scientific">Cuscuta epithymum</name>
    <dbReference type="NCBI Taxonomy" id="186058"/>
    <lineage>
        <taxon>Eukaryota</taxon>
        <taxon>Viridiplantae</taxon>
        <taxon>Streptophyta</taxon>
        <taxon>Embryophyta</taxon>
        <taxon>Tracheophyta</taxon>
        <taxon>Spermatophyta</taxon>
        <taxon>Magnoliopsida</taxon>
        <taxon>eudicotyledons</taxon>
        <taxon>Gunneridae</taxon>
        <taxon>Pentapetalae</taxon>
        <taxon>asterids</taxon>
        <taxon>lamiids</taxon>
        <taxon>Solanales</taxon>
        <taxon>Convolvulaceae</taxon>
        <taxon>Cuscuteae</taxon>
        <taxon>Cuscuta</taxon>
        <taxon>Cuscuta subgen. Cuscuta</taxon>
    </lineage>
</organism>
<evidence type="ECO:0000313" key="6">
    <source>
        <dbReference type="EMBL" id="CAH9122589.1"/>
    </source>
</evidence>
<evidence type="ECO:0000313" key="7">
    <source>
        <dbReference type="Proteomes" id="UP001152523"/>
    </source>
</evidence>